<keyword evidence="10 18" id="KW-0779">Telomere</keyword>
<evidence type="ECO:0000313" key="21">
    <source>
        <dbReference type="Ensembl" id="ENSCCRP00010070061.1"/>
    </source>
</evidence>
<dbReference type="EC" id="2.7.7.49" evidence="2 18"/>
<keyword evidence="7 18" id="KW-0479">Metal-binding</keyword>
<keyword evidence="8 18" id="KW-0460">Magnesium</keyword>
<evidence type="ECO:0000256" key="12">
    <source>
        <dbReference type="ARBA" id="ARBA00023242"/>
    </source>
</evidence>
<dbReference type="GO" id="GO:0000781">
    <property type="term" value="C:chromosome, telomeric region"/>
    <property type="evidence" value="ECO:0007669"/>
    <property type="project" value="UniProtKB-SubCell"/>
</dbReference>
<keyword evidence="22" id="KW-1185">Reference proteome</keyword>
<keyword evidence="5 18" id="KW-0808">Transferase</keyword>
<reference evidence="21" key="2">
    <citation type="submission" date="2025-09" db="UniProtKB">
        <authorList>
            <consortium name="Ensembl"/>
        </authorList>
    </citation>
    <scope>IDENTIFICATION</scope>
</reference>
<dbReference type="Gene3D" id="1.10.357.90">
    <property type="match status" value="1"/>
</dbReference>
<evidence type="ECO:0000256" key="17">
    <source>
        <dbReference type="ARBA" id="ARBA00061974"/>
    </source>
</evidence>
<comment type="subunit">
    <text evidence="17">Catalytic subunit of the telomerase holoenzyme complex composed minimally of TERT and the telomerase RNA template component (TERC).</text>
</comment>
<evidence type="ECO:0000256" key="10">
    <source>
        <dbReference type="ARBA" id="ARBA00022895"/>
    </source>
</evidence>
<feature type="compositionally biased region" description="Basic and acidic residues" evidence="19">
    <location>
        <begin position="210"/>
        <end position="236"/>
    </location>
</feature>
<comment type="subcellular location">
    <subcellularLocation>
        <location evidence="18">Nucleus</location>
    </subcellularLocation>
    <subcellularLocation>
        <location evidence="18">Chromosome</location>
        <location evidence="18">Telomere</location>
    </subcellularLocation>
</comment>
<dbReference type="InterPro" id="IPR043502">
    <property type="entry name" value="DNA/RNA_pol_sf"/>
</dbReference>
<comment type="function">
    <text evidence="16 18">Telomerase is a ribonucleoprotein enzyme essential for the replication of chromosome termini in most eukaryotes. It elongates telomeres. It is a reverse transcriptase that adds simple sequence repeats to chromosome ends by copying a template sequence within the RNA component of the enzyme.</text>
</comment>
<evidence type="ECO:0000256" key="5">
    <source>
        <dbReference type="ARBA" id="ARBA00022679"/>
    </source>
</evidence>
<dbReference type="Gene3D" id="1.10.132.70">
    <property type="match status" value="1"/>
</dbReference>
<evidence type="ECO:0000256" key="9">
    <source>
        <dbReference type="ARBA" id="ARBA00022884"/>
    </source>
</evidence>
<evidence type="ECO:0000256" key="6">
    <source>
        <dbReference type="ARBA" id="ARBA00022695"/>
    </source>
</evidence>
<keyword evidence="12 18" id="KW-0539">Nucleus</keyword>
<dbReference type="GO" id="GO:0007004">
    <property type="term" value="P:telomere maintenance via telomerase"/>
    <property type="evidence" value="ECO:0007669"/>
    <property type="project" value="TreeGrafter"/>
</dbReference>
<keyword evidence="9" id="KW-0694">RNA-binding</keyword>
<accession>A0A8C1M1K7</accession>
<feature type="region of interest" description="Disordered" evidence="19">
    <location>
        <begin position="195"/>
        <end position="273"/>
    </location>
</feature>
<evidence type="ECO:0000256" key="14">
    <source>
        <dbReference type="ARBA" id="ARBA00032044"/>
    </source>
</evidence>
<name>A0A8C1M1K7_CYPCA</name>
<comment type="catalytic activity">
    <reaction evidence="15 18">
        <text>DNA(n) + a 2'-deoxyribonucleoside 5'-triphosphate = DNA(n+1) + diphosphate</text>
        <dbReference type="Rhea" id="RHEA:22508"/>
        <dbReference type="Rhea" id="RHEA-COMP:17339"/>
        <dbReference type="Rhea" id="RHEA-COMP:17340"/>
        <dbReference type="ChEBI" id="CHEBI:33019"/>
        <dbReference type="ChEBI" id="CHEBI:61560"/>
        <dbReference type="ChEBI" id="CHEBI:173112"/>
        <dbReference type="EC" id="2.7.7.49"/>
    </reaction>
</comment>
<sequence>MDATDGGFKPALGILRSLYPVVQTLEEFADRLVFSDGRKPVLVEEKDGARFKKLFRGLIICASTPLQQLRVPAQLSTLPEVLAFTLNHIKRKKLRNVLGFGYQCSDVAACSDPFRFHGDVSQTAATISTSELWKRINQRLGTEVTRYLLQDCAIFATVPPSCLLQVCGEPVYDLLLPRTWSGFFLDSAATQTSSGVTRKTPAAVTRKKVPRDDKKTIPKKRVREEEVDNKQEDRPVVKTRRLTKDETDDESSNSRNQSHGSQSWKPADQRPPRPSCCSIRVLSMLYSGRGLKGFLLNRKLKGGVGGARRLQGADLVRVIFLQSESNVFDGQSKFRKLPKRFFLMVPLFARLLRQHRKCPYTLFLRRKCSVNPETEDMESLLKSHSSPYRVYLFVRECLRYVVPEELWGSQENQLHFLSNVKNFLRLGKFERLPLVQLMWKMKVKACHWLGLKKRHCASEHRYREWICGQFLGWMLSGYVVGLVKSLFYVTESMGQKHTLRFYRGEVWIRLQEMAFRVHLSKGQWRALSPSQALKFPKTAVTSRIRFIPKVNSMRPITRLSGPRESLQHFQSCVRLLQNVLSACVREAPGPMGSTVWGWQGIHRVLKEFGPQQKSSPRPLYFVKVDVSGAYDSLPHQKLLEVLGEVLSPFAEQSFFVRQYARVWSDPHLGLKKHFCTKAEMCEPLNMKGFVVEEQAGGTLRDAILVERHSSEVRGKDVFQFFQKMLSSYIIHHDNKMFHQVCGIPQGSSVSALLCNLCYGHMENSLLKGIAKGGCLMRLVDDFLLITPHLSKATEFLTTLLAGVPDYGCKINPQKVAVNFPVCQEWLDSGASVFPSCCLFPWCGLLLDTHSLDVCKDYSRYDGLSLRYSLTLGSAHSPAAVMKKLLSVLSLKCTDIFLDLRMNSVQAVYRSLYKLILLQALRFHACVKSLPLGQNVETDPWFFLKMIWTMARVSNKLIRHINKGLVLGSLDGGGLLQYEAVQMLFCLAFDVVFKRHRWLYRSLLPALHKRKRRLERVLRGIRSARVRQAATPRIPQDFKSIRT</sequence>
<dbReference type="AlphaFoldDB" id="A0A8C1M1K7"/>
<dbReference type="Proteomes" id="UP000694427">
    <property type="component" value="Unplaced"/>
</dbReference>
<dbReference type="Ensembl" id="ENSCCRT00010077448.1">
    <property type="protein sequence ID" value="ENSCCRP00010070061.1"/>
    <property type="gene ID" value="ENSCCRG00010030365.1"/>
</dbReference>
<keyword evidence="11 18" id="KW-0695">RNA-directed DNA polymerase</keyword>
<dbReference type="SUPFAM" id="SSF56672">
    <property type="entry name" value="DNA/RNA polymerases"/>
    <property type="match status" value="1"/>
</dbReference>
<feature type="compositionally biased region" description="Polar residues" evidence="19">
    <location>
        <begin position="253"/>
        <end position="264"/>
    </location>
</feature>
<dbReference type="GO" id="GO:0042162">
    <property type="term" value="F:telomeric DNA binding"/>
    <property type="evidence" value="ECO:0007669"/>
    <property type="project" value="TreeGrafter"/>
</dbReference>
<dbReference type="PANTHER" id="PTHR12066">
    <property type="entry name" value="TELOMERASE REVERSE TRANSCRIPTASE"/>
    <property type="match status" value="1"/>
</dbReference>
<evidence type="ECO:0000256" key="15">
    <source>
        <dbReference type="ARBA" id="ARBA00048173"/>
    </source>
</evidence>
<dbReference type="Pfam" id="PF00078">
    <property type="entry name" value="RVT_1"/>
    <property type="match status" value="1"/>
</dbReference>
<dbReference type="Gene3D" id="3.30.70.2630">
    <property type="match status" value="1"/>
</dbReference>
<reference evidence="21" key="1">
    <citation type="submission" date="2025-08" db="UniProtKB">
        <authorList>
            <consortium name="Ensembl"/>
        </authorList>
    </citation>
    <scope>IDENTIFICATION</scope>
</reference>
<dbReference type="GO" id="GO:0000333">
    <property type="term" value="C:telomerase catalytic core complex"/>
    <property type="evidence" value="ECO:0007669"/>
    <property type="project" value="TreeGrafter"/>
</dbReference>
<evidence type="ECO:0000259" key="20">
    <source>
        <dbReference type="PROSITE" id="PS50878"/>
    </source>
</evidence>
<evidence type="ECO:0000256" key="7">
    <source>
        <dbReference type="ARBA" id="ARBA00022723"/>
    </source>
</evidence>
<dbReference type="PRINTS" id="PR01365">
    <property type="entry name" value="TELOMERASERT"/>
</dbReference>
<dbReference type="InterPro" id="IPR003545">
    <property type="entry name" value="Telomerase_RT"/>
</dbReference>
<dbReference type="SMART" id="SM00975">
    <property type="entry name" value="Telomerase_RBD"/>
    <property type="match status" value="1"/>
</dbReference>
<evidence type="ECO:0000256" key="18">
    <source>
        <dbReference type="RuleBase" id="RU365061"/>
    </source>
</evidence>
<dbReference type="CDD" id="cd01648">
    <property type="entry name" value="TERT"/>
    <property type="match status" value="1"/>
</dbReference>
<evidence type="ECO:0000256" key="2">
    <source>
        <dbReference type="ARBA" id="ARBA00012493"/>
    </source>
</evidence>
<feature type="domain" description="Reverse transcriptase" evidence="20">
    <location>
        <begin position="528"/>
        <end position="846"/>
    </location>
</feature>
<dbReference type="GO" id="GO:0022616">
    <property type="term" value="P:DNA strand elongation"/>
    <property type="evidence" value="ECO:0007669"/>
    <property type="project" value="UniProtKB-ARBA"/>
</dbReference>
<evidence type="ECO:0000256" key="13">
    <source>
        <dbReference type="ARBA" id="ARBA00023274"/>
    </source>
</evidence>
<dbReference type="FunFam" id="1.10.132.70:FF:000002">
    <property type="entry name" value="Telomerase reverse transcriptase"/>
    <property type="match status" value="1"/>
</dbReference>
<dbReference type="Pfam" id="PF12009">
    <property type="entry name" value="Telomerase_RBD"/>
    <property type="match status" value="1"/>
</dbReference>
<dbReference type="Pfam" id="PF21399">
    <property type="entry name" value="TERT_C"/>
    <property type="match status" value="1"/>
</dbReference>
<dbReference type="GO" id="GO:0070034">
    <property type="term" value="F:telomerase RNA binding"/>
    <property type="evidence" value="ECO:0007669"/>
    <property type="project" value="UniProtKB-ARBA"/>
</dbReference>
<evidence type="ECO:0000256" key="3">
    <source>
        <dbReference type="ARBA" id="ARBA00016182"/>
    </source>
</evidence>
<evidence type="ECO:0000256" key="16">
    <source>
        <dbReference type="ARBA" id="ARBA00057229"/>
    </source>
</evidence>
<dbReference type="GO" id="GO:0046872">
    <property type="term" value="F:metal ion binding"/>
    <property type="evidence" value="ECO:0007669"/>
    <property type="project" value="UniProtKB-KW"/>
</dbReference>
<dbReference type="InterPro" id="IPR000477">
    <property type="entry name" value="RT_dom"/>
</dbReference>
<keyword evidence="13" id="KW-0687">Ribonucleoprotein</keyword>
<dbReference type="FunFam" id="1.10.357.90:FF:000001">
    <property type="entry name" value="Telomerase reverse transcriptase"/>
    <property type="match status" value="1"/>
</dbReference>
<dbReference type="InterPro" id="IPR049139">
    <property type="entry name" value="TERT_C"/>
</dbReference>
<comment type="similarity">
    <text evidence="1 18">Belongs to the reverse transcriptase family. Telomerase subfamily.</text>
</comment>
<proteinExistence type="inferred from homology"/>
<evidence type="ECO:0000256" key="1">
    <source>
        <dbReference type="ARBA" id="ARBA00008001"/>
    </source>
</evidence>
<dbReference type="PANTHER" id="PTHR12066:SF0">
    <property type="entry name" value="TELOMERASE REVERSE TRANSCRIPTASE"/>
    <property type="match status" value="1"/>
</dbReference>
<evidence type="ECO:0000313" key="22">
    <source>
        <dbReference type="Proteomes" id="UP000694427"/>
    </source>
</evidence>
<dbReference type="PROSITE" id="PS50878">
    <property type="entry name" value="RT_POL"/>
    <property type="match status" value="1"/>
</dbReference>
<evidence type="ECO:0000256" key="4">
    <source>
        <dbReference type="ARBA" id="ARBA00022454"/>
    </source>
</evidence>
<keyword evidence="6 18" id="KW-0548">Nucleotidyltransferase</keyword>
<dbReference type="GO" id="GO:0003720">
    <property type="term" value="F:telomerase activity"/>
    <property type="evidence" value="ECO:0007669"/>
    <property type="project" value="InterPro"/>
</dbReference>
<keyword evidence="4 18" id="KW-0158">Chromosome</keyword>
<evidence type="ECO:0000256" key="19">
    <source>
        <dbReference type="SAM" id="MobiDB-lite"/>
    </source>
</evidence>
<protein>
    <recommendedName>
        <fullName evidence="3 18">Telomerase reverse transcriptase</fullName>
        <ecNumber evidence="2 18">2.7.7.49</ecNumber>
    </recommendedName>
    <alternativeName>
        <fullName evidence="14 18">Telomerase catalytic subunit</fullName>
    </alternativeName>
</protein>
<organism evidence="21 22">
    <name type="scientific">Cyprinus carpio</name>
    <name type="common">Common carp</name>
    <dbReference type="NCBI Taxonomy" id="7962"/>
    <lineage>
        <taxon>Eukaryota</taxon>
        <taxon>Metazoa</taxon>
        <taxon>Chordata</taxon>
        <taxon>Craniata</taxon>
        <taxon>Vertebrata</taxon>
        <taxon>Euteleostomi</taxon>
        <taxon>Actinopterygii</taxon>
        <taxon>Neopterygii</taxon>
        <taxon>Teleostei</taxon>
        <taxon>Ostariophysi</taxon>
        <taxon>Cypriniformes</taxon>
        <taxon>Cyprinidae</taxon>
        <taxon>Cyprininae</taxon>
        <taxon>Cyprinus</taxon>
    </lineage>
</organism>
<evidence type="ECO:0000256" key="11">
    <source>
        <dbReference type="ARBA" id="ARBA00022918"/>
    </source>
</evidence>
<evidence type="ECO:0000256" key="8">
    <source>
        <dbReference type="ARBA" id="ARBA00022842"/>
    </source>
</evidence>
<dbReference type="InterPro" id="IPR021891">
    <property type="entry name" value="Telomerase_RBD"/>
</dbReference>